<feature type="domain" description="PhoD-like phosphatase" evidence="1">
    <location>
        <begin position="147"/>
        <end position="298"/>
    </location>
</feature>
<dbReference type="RefSeq" id="WP_151135583.1">
    <property type="nucleotide sequence ID" value="NZ_CP043311.1"/>
</dbReference>
<dbReference type="InterPro" id="IPR018946">
    <property type="entry name" value="PhoD-like_MPP"/>
</dbReference>
<dbReference type="PANTHER" id="PTHR46689:SF1">
    <property type="entry name" value="PHOD-LIKE PHOSPHATASE DOMAIN-CONTAINING PROTEIN"/>
    <property type="match status" value="1"/>
</dbReference>
<dbReference type="KEGG" id="plal:FXN65_19765"/>
<dbReference type="SUPFAM" id="SSF56300">
    <property type="entry name" value="Metallo-dependent phosphatases"/>
    <property type="match status" value="1"/>
</dbReference>
<evidence type="ECO:0000313" key="2">
    <source>
        <dbReference type="EMBL" id="QEY64187.1"/>
    </source>
</evidence>
<dbReference type="AlphaFoldDB" id="A0A5J6QPF4"/>
<dbReference type="InterPro" id="IPR029052">
    <property type="entry name" value="Metallo-depent_PP-like"/>
</dbReference>
<sequence>MAKDFLLGPVLSFRGLGENDTWKVTALIGIKPGAPEPLLQVEGRDCPAPTQLLATRKARYLRYDLSCQQQKAERRVGYGVAGGPVWHFTVPGKHLAPRMAYVSCNGFSDPTVMRSHVSQANAVWEDLLYSHDKLVRIRNPGPGDKLLDKEQLWHEVRIHDKGLQRFHLLLMGGDQIYFDSIWHQLDELKKWIGLSRDQQLNFSVSKVLDEKIAAYYFDLYAERWLPPGRRPWGSEPNRDAADAMARIPTVMMWDDHDIFDGWGSYTPEMQRSPLFQRLFHHARRAFWVFQMQQVLDDLPALTDSTPTGFSQQDPLYAAISWKQRLAGDPLALPLLDGQPGYTWAFRAGPLAILVADLRTERSRTQVFGSSTWSRLKEWLNGLEDKGEFHHPGTRCQHLLLMSSVPVVHPKLTLAETALDGFGQDHVLDSSADDLKDHWSHDDHEGERTRLLEVLFDTARSKKVRVTLLSGDVHVAARGGAFRRDQPASEGWGLIPQFTASAVVHPSLKGWLEQLFLATLNKCARTPQQAGPQYQVEMMLFPGHNQYVMPARNWLALELEEAHDAKLWATWRCEGEKMFSNHLHTVPPVR</sequence>
<reference evidence="2 3" key="1">
    <citation type="submission" date="2019-08" db="EMBL/GenBank/DDBJ databases">
        <title>Whole-genome Sequencing of e-waste polymer degrading bacterium Pseudomonas sp. strain PE08.</title>
        <authorList>
            <person name="Kirdat K."/>
            <person name="Debbarma P."/>
            <person name="Narawade N."/>
            <person name="Suyal D."/>
            <person name="Thorat V."/>
            <person name="Shouche Y."/>
            <person name="Goel R."/>
            <person name="Yadav A."/>
        </authorList>
    </citation>
    <scope>NUCLEOTIDE SEQUENCE [LARGE SCALE GENOMIC DNA]</scope>
    <source>
        <strain evidence="2 3">PE08</strain>
    </source>
</reference>
<evidence type="ECO:0000313" key="3">
    <source>
        <dbReference type="Proteomes" id="UP000327179"/>
    </source>
</evidence>
<dbReference type="GO" id="GO:0016020">
    <property type="term" value="C:membrane"/>
    <property type="evidence" value="ECO:0007669"/>
    <property type="project" value="TreeGrafter"/>
</dbReference>
<protein>
    <submittedName>
        <fullName evidence="2">Alkaline phosphatase family protein</fullName>
    </submittedName>
</protein>
<proteinExistence type="predicted"/>
<dbReference type="Proteomes" id="UP000327179">
    <property type="component" value="Chromosome"/>
</dbReference>
<keyword evidence="3" id="KW-1185">Reference proteome</keyword>
<evidence type="ECO:0000259" key="1">
    <source>
        <dbReference type="Pfam" id="PF19050"/>
    </source>
</evidence>
<dbReference type="EMBL" id="CP043311">
    <property type="protein sequence ID" value="QEY64187.1"/>
    <property type="molecule type" value="Genomic_DNA"/>
</dbReference>
<dbReference type="PANTHER" id="PTHR46689">
    <property type="entry name" value="MEMBRANE PROTEIN, PUTATIVE-RELATED"/>
    <property type="match status" value="1"/>
</dbReference>
<name>A0A5J6QPF4_9GAMM</name>
<dbReference type="InterPro" id="IPR043904">
    <property type="entry name" value="PhoD_2-like"/>
</dbReference>
<accession>A0A5J6QPF4</accession>
<dbReference type="CDD" id="cd07389">
    <property type="entry name" value="MPP_PhoD"/>
    <property type="match status" value="1"/>
</dbReference>
<gene>
    <name evidence="2" type="ORF">FXN65_19765</name>
</gene>
<dbReference type="Pfam" id="PF19050">
    <property type="entry name" value="PhoD_2"/>
    <property type="match status" value="2"/>
</dbReference>
<dbReference type="InterPro" id="IPR038607">
    <property type="entry name" value="PhoD-like_sf"/>
</dbReference>
<organism evidence="2 3">
    <name type="scientific">Metapseudomonas lalkuanensis</name>
    <dbReference type="NCBI Taxonomy" id="2604832"/>
    <lineage>
        <taxon>Bacteria</taxon>
        <taxon>Pseudomonadati</taxon>
        <taxon>Pseudomonadota</taxon>
        <taxon>Gammaproteobacteria</taxon>
        <taxon>Pseudomonadales</taxon>
        <taxon>Pseudomonadaceae</taxon>
        <taxon>Metapseudomonas</taxon>
    </lineage>
</organism>
<dbReference type="Gene3D" id="3.60.21.70">
    <property type="entry name" value="PhoD-like phosphatase"/>
    <property type="match status" value="1"/>
</dbReference>
<feature type="domain" description="PhoD-like phosphatase" evidence="1">
    <location>
        <begin position="430"/>
        <end position="511"/>
    </location>
</feature>